<dbReference type="EMBL" id="QUNR01000003">
    <property type="protein sequence ID" value="REH37974.1"/>
    <property type="molecule type" value="Genomic_DNA"/>
</dbReference>
<dbReference type="InterPro" id="IPR041657">
    <property type="entry name" value="HTH_17"/>
</dbReference>
<dbReference type="SUPFAM" id="SSF46955">
    <property type="entry name" value="Putative DNA-binding domain"/>
    <property type="match status" value="1"/>
</dbReference>
<name>A0A3E0H568_9GAMM</name>
<evidence type="ECO:0000259" key="1">
    <source>
        <dbReference type="Pfam" id="PF12728"/>
    </source>
</evidence>
<accession>A0A3E0H568</accession>
<organism evidence="2 3">
    <name type="scientific">Paraperlucidibaca baekdonensis</name>
    <dbReference type="NCBI Taxonomy" id="748120"/>
    <lineage>
        <taxon>Bacteria</taxon>
        <taxon>Pseudomonadati</taxon>
        <taxon>Pseudomonadota</taxon>
        <taxon>Gammaproteobacteria</taxon>
        <taxon>Moraxellales</taxon>
        <taxon>Moraxellaceae</taxon>
        <taxon>Paraperlucidibaca</taxon>
    </lineage>
</organism>
<evidence type="ECO:0000313" key="2">
    <source>
        <dbReference type="EMBL" id="REH37974.1"/>
    </source>
</evidence>
<gene>
    <name evidence="2" type="ORF">DFR26_1760</name>
</gene>
<proteinExistence type="predicted"/>
<feature type="domain" description="Helix-turn-helix" evidence="1">
    <location>
        <begin position="8"/>
        <end position="54"/>
    </location>
</feature>
<keyword evidence="3" id="KW-1185">Reference proteome</keyword>
<comment type="caution">
    <text evidence="2">The sequence shown here is derived from an EMBL/GenBank/DDBJ whole genome shotgun (WGS) entry which is preliminary data.</text>
</comment>
<dbReference type="Proteomes" id="UP000256774">
    <property type="component" value="Unassembled WGS sequence"/>
</dbReference>
<reference evidence="2 3" key="1">
    <citation type="submission" date="2018-08" db="EMBL/GenBank/DDBJ databases">
        <title>Genomic Encyclopedia of Type Strains, Phase IV (KMG-IV): sequencing the most valuable type-strain genomes for metagenomic binning, comparative biology and taxonomic classification.</title>
        <authorList>
            <person name="Goeker M."/>
        </authorList>
    </citation>
    <scope>NUCLEOTIDE SEQUENCE [LARGE SCALE GENOMIC DNA]</scope>
    <source>
        <strain evidence="2 3">DSM 26022</strain>
    </source>
</reference>
<evidence type="ECO:0000313" key="3">
    <source>
        <dbReference type="Proteomes" id="UP000256774"/>
    </source>
</evidence>
<dbReference type="InterPro" id="IPR009061">
    <property type="entry name" value="DNA-bd_dom_put_sf"/>
</dbReference>
<dbReference type="OrthoDB" id="5609458at2"/>
<sequence>MKHPDYATIAKLKDILGLSESTQWRMRKDGRLAFFKIGRSVRYKLSEILEQLEAR</sequence>
<dbReference type="AlphaFoldDB" id="A0A3E0H568"/>
<protein>
    <submittedName>
        <fullName evidence="2">Helix-turn-helix protein</fullName>
    </submittedName>
</protein>
<dbReference type="Pfam" id="PF12728">
    <property type="entry name" value="HTH_17"/>
    <property type="match status" value="1"/>
</dbReference>